<dbReference type="SMART" id="SM01190">
    <property type="entry name" value="EMP24_GP25L"/>
    <property type="match status" value="1"/>
</dbReference>
<comment type="subcellular location">
    <subcellularLocation>
        <location evidence="1 7">Membrane</location>
        <topology evidence="1 7">Single-pass type I membrane protein</topology>
    </subcellularLocation>
</comment>
<dbReference type="PROSITE" id="PS50866">
    <property type="entry name" value="GOLD"/>
    <property type="match status" value="1"/>
</dbReference>
<reference evidence="10" key="1">
    <citation type="submission" date="2020-05" db="EMBL/GenBank/DDBJ databases">
        <title>Phylogenomic resolution of chytrid fungi.</title>
        <authorList>
            <person name="Stajich J.E."/>
            <person name="Amses K."/>
            <person name="Simmons R."/>
            <person name="Seto K."/>
            <person name="Myers J."/>
            <person name="Bonds A."/>
            <person name="Quandt C.A."/>
            <person name="Barry K."/>
            <person name="Liu P."/>
            <person name="Grigoriev I."/>
            <person name="Longcore J.E."/>
            <person name="James T.Y."/>
        </authorList>
    </citation>
    <scope>NUCLEOTIDE SEQUENCE</scope>
    <source>
        <strain evidence="10">JEL0318</strain>
    </source>
</reference>
<evidence type="ECO:0000256" key="8">
    <source>
        <dbReference type="SAM" id="SignalP"/>
    </source>
</evidence>
<evidence type="ECO:0000256" key="6">
    <source>
        <dbReference type="ARBA" id="ARBA00023136"/>
    </source>
</evidence>
<evidence type="ECO:0000259" key="9">
    <source>
        <dbReference type="PROSITE" id="PS50866"/>
    </source>
</evidence>
<dbReference type="GO" id="GO:0016020">
    <property type="term" value="C:membrane"/>
    <property type="evidence" value="ECO:0007669"/>
    <property type="project" value="UniProtKB-SubCell"/>
</dbReference>
<proteinExistence type="inferred from homology"/>
<feature type="chain" id="PRO_5041986154" evidence="8">
    <location>
        <begin position="26"/>
        <end position="186"/>
    </location>
</feature>
<evidence type="ECO:0000256" key="7">
    <source>
        <dbReference type="RuleBase" id="RU003827"/>
    </source>
</evidence>
<feature type="signal peptide" evidence="8">
    <location>
        <begin position="1"/>
        <end position="25"/>
    </location>
</feature>
<dbReference type="EMBL" id="JADGJD010000702">
    <property type="protein sequence ID" value="KAJ3049034.1"/>
    <property type="molecule type" value="Genomic_DNA"/>
</dbReference>
<evidence type="ECO:0000313" key="10">
    <source>
        <dbReference type="EMBL" id="KAJ3049034.1"/>
    </source>
</evidence>
<sequence length="186" mass="21289">MAHQRTLPILLAVLLFFAILPAALAVKWQIPATTAVDAYHDRKCLTQYHQKDTLLVGHVEAGPGEGQRIEVSFTDTTPAANQYYHKSHLTTRQKFAFTTHADAIVYFCFQNILDNHITPSPHLNRSIILHVDSQSSEGDIHADQRKEKLKPMEEELRQMEHFARDVLAELEYLKKREEEMRDTNGG</sequence>
<evidence type="ECO:0000256" key="4">
    <source>
        <dbReference type="ARBA" id="ARBA00022729"/>
    </source>
</evidence>
<protein>
    <submittedName>
        <fullName evidence="10">Vesicle coat component</fullName>
    </submittedName>
</protein>
<organism evidence="10 11">
    <name type="scientific">Rhizophlyctis rosea</name>
    <dbReference type="NCBI Taxonomy" id="64517"/>
    <lineage>
        <taxon>Eukaryota</taxon>
        <taxon>Fungi</taxon>
        <taxon>Fungi incertae sedis</taxon>
        <taxon>Chytridiomycota</taxon>
        <taxon>Chytridiomycota incertae sedis</taxon>
        <taxon>Chytridiomycetes</taxon>
        <taxon>Rhizophlyctidales</taxon>
        <taxon>Rhizophlyctidaceae</taxon>
        <taxon>Rhizophlyctis</taxon>
    </lineage>
</organism>
<keyword evidence="6" id="KW-0472">Membrane</keyword>
<dbReference type="PANTHER" id="PTHR22811">
    <property type="entry name" value="TRANSMEMBRANE EMP24 DOMAIN-CONTAINING PROTEIN"/>
    <property type="match status" value="1"/>
</dbReference>
<dbReference type="AlphaFoldDB" id="A0AAD5S9S8"/>
<gene>
    <name evidence="10" type="primary">ERV25</name>
    <name evidence="10" type="ORF">HK097_009972</name>
</gene>
<keyword evidence="11" id="KW-1185">Reference proteome</keyword>
<evidence type="ECO:0000313" key="11">
    <source>
        <dbReference type="Proteomes" id="UP001212841"/>
    </source>
</evidence>
<feature type="domain" description="GOLD" evidence="9">
    <location>
        <begin position="42"/>
        <end position="133"/>
    </location>
</feature>
<keyword evidence="3 7" id="KW-0812">Transmembrane</keyword>
<keyword evidence="4 8" id="KW-0732">Signal</keyword>
<comment type="caution">
    <text evidence="10">The sequence shown here is derived from an EMBL/GenBank/DDBJ whole genome shotgun (WGS) entry which is preliminary data.</text>
</comment>
<evidence type="ECO:0000256" key="1">
    <source>
        <dbReference type="ARBA" id="ARBA00004479"/>
    </source>
</evidence>
<evidence type="ECO:0000256" key="2">
    <source>
        <dbReference type="ARBA" id="ARBA00007104"/>
    </source>
</evidence>
<dbReference type="Proteomes" id="UP001212841">
    <property type="component" value="Unassembled WGS sequence"/>
</dbReference>
<comment type="similarity">
    <text evidence="2 7">Belongs to the EMP24/GP25L family.</text>
</comment>
<dbReference type="InterPro" id="IPR009038">
    <property type="entry name" value="GOLD_dom"/>
</dbReference>
<keyword evidence="5" id="KW-1133">Transmembrane helix</keyword>
<dbReference type="InterPro" id="IPR015720">
    <property type="entry name" value="Emp24-like"/>
</dbReference>
<dbReference type="Pfam" id="PF01105">
    <property type="entry name" value="EMP24_GP25L"/>
    <property type="match status" value="1"/>
</dbReference>
<evidence type="ECO:0000256" key="5">
    <source>
        <dbReference type="ARBA" id="ARBA00022989"/>
    </source>
</evidence>
<name>A0AAD5S9S8_9FUNG</name>
<evidence type="ECO:0000256" key="3">
    <source>
        <dbReference type="ARBA" id="ARBA00022692"/>
    </source>
</evidence>
<accession>A0AAD5S9S8</accession>